<comment type="subcellular location">
    <subcellularLocation>
        <location evidence="1 10">Cell membrane</location>
        <topology evidence="1 10">Multi-pass membrane protein</topology>
    </subcellularLocation>
</comment>
<feature type="transmembrane region" description="Helical" evidence="10">
    <location>
        <begin position="145"/>
        <end position="168"/>
    </location>
</feature>
<proteinExistence type="evidence at transcript level"/>
<keyword evidence="4 10" id="KW-0812">Transmembrane</keyword>
<evidence type="ECO:0000256" key="8">
    <source>
        <dbReference type="ARBA" id="ARBA00023170"/>
    </source>
</evidence>
<dbReference type="OrthoDB" id="6617147at2759"/>
<feature type="transmembrane region" description="Helical" evidence="10">
    <location>
        <begin position="278"/>
        <end position="298"/>
    </location>
</feature>
<dbReference type="GO" id="GO:0005886">
    <property type="term" value="C:plasma membrane"/>
    <property type="evidence" value="ECO:0007669"/>
    <property type="project" value="UniProtKB-SubCell"/>
</dbReference>
<comment type="caution">
    <text evidence="10">Lacks conserved residue(s) required for the propagation of feature annotation.</text>
</comment>
<feature type="transmembrane region" description="Helical" evidence="10">
    <location>
        <begin position="198"/>
        <end position="221"/>
    </location>
</feature>
<keyword evidence="7 10" id="KW-0472">Membrane</keyword>
<keyword evidence="8 10" id="KW-0675">Receptor</keyword>
<dbReference type="EMBL" id="FX986105">
    <property type="protein sequence ID" value="BBL77961.1"/>
    <property type="molecule type" value="mRNA"/>
</dbReference>
<evidence type="ECO:0000256" key="10">
    <source>
        <dbReference type="RuleBase" id="RU351113"/>
    </source>
</evidence>
<dbReference type="GO" id="GO:0004984">
    <property type="term" value="F:olfactory receptor activity"/>
    <property type="evidence" value="ECO:0007669"/>
    <property type="project" value="InterPro"/>
</dbReference>
<evidence type="ECO:0000256" key="4">
    <source>
        <dbReference type="ARBA" id="ARBA00022692"/>
    </source>
</evidence>
<dbReference type="AlphaFoldDB" id="A0A5H2WVS1"/>
<evidence type="ECO:0000313" key="11">
    <source>
        <dbReference type="EMBL" id="BBL77961.1"/>
    </source>
</evidence>
<gene>
    <name evidence="11" type="primary">BlatOR82a</name>
</gene>
<keyword evidence="5 10" id="KW-0552">Olfaction</keyword>
<dbReference type="InterPro" id="IPR004117">
    <property type="entry name" value="7tm6_olfct_rcpt"/>
</dbReference>
<dbReference type="PANTHER" id="PTHR21137">
    <property type="entry name" value="ODORANT RECEPTOR"/>
    <property type="match status" value="1"/>
</dbReference>
<feature type="transmembrane region" description="Helical" evidence="10">
    <location>
        <begin position="51"/>
        <end position="73"/>
    </location>
</feature>
<feature type="transmembrane region" description="Helical" evidence="10">
    <location>
        <begin position="304"/>
        <end position="326"/>
    </location>
</feature>
<comment type="similarity">
    <text evidence="10">Belongs to the insect chemoreceptor superfamily. Heteromeric odorant receptor channel (TC 1.A.69) family.</text>
</comment>
<sequence length="401" mass="46384">MPEDLFRIQRNCLRVMGHQDIFDNNEVSSNDEQKSKSKRQRQRRCFRHCQALKYVLLLLFMVSAQLPMMNYIIYHIDDLALATACLSIVFTNVLTVIKTSTFLTYKREFKSLMAEFESMYDELHEAGAKRCLVTVNVGAKRFVKLYFGACTSTGLYFTINPLVSMIWAKFQAKPIPLELPMPMRFPFDFESTPGYEIAYIYTIFITIVVVMHATSVDGLFVSFTTNLRGHFQALQYFIETNTFNKSEALLQRELGNYVQYHVRLLGLVQSVQRVFKPIIFGQFLMTSLQVCVIIYQLVTNMGVIMEMVVYCTFLSSILLQLLIYCYGAEFLKTESSAVSTAIQMSQWYNLPPRHRHVLRLMMLRSQREIIISAGFYEASLANFMSILKAAMSYITFIQSIE</sequence>
<name>A0A5H2WVS1_BACLA</name>
<reference evidence="11" key="1">
    <citation type="journal article" date="2019" name="Comp. Biochem. Physiol. B, Biochem. Mol. Biol.">
        <title>Functional characterization of olfactory receptors in three Dacini fruit flies (Diptera: Tephritidae) that respond to 1-nonanol analogs as components in the rectal glands.</title>
        <authorList>
            <person name="Ono H."/>
            <person name="Miyazaki H."/>
            <person name="Mitsuno H."/>
            <person name="Ozaki K."/>
            <person name="Kanzaki R."/>
            <person name="Nishida R."/>
        </authorList>
    </citation>
    <scope>NUCLEOTIDE SEQUENCE</scope>
    <source>
        <tissue evidence="11">Chemosensory organs</tissue>
    </source>
</reference>
<organism evidence="11">
    <name type="scientific">Bactrocera latifrons</name>
    <name type="common">Malaysian fruit fly</name>
    <name type="synonym">Chaetodacus latifrons</name>
    <dbReference type="NCBI Taxonomy" id="174628"/>
    <lineage>
        <taxon>Eukaryota</taxon>
        <taxon>Metazoa</taxon>
        <taxon>Ecdysozoa</taxon>
        <taxon>Arthropoda</taxon>
        <taxon>Hexapoda</taxon>
        <taxon>Insecta</taxon>
        <taxon>Pterygota</taxon>
        <taxon>Neoptera</taxon>
        <taxon>Endopterygota</taxon>
        <taxon>Diptera</taxon>
        <taxon>Brachycera</taxon>
        <taxon>Muscomorpha</taxon>
        <taxon>Tephritoidea</taxon>
        <taxon>Tephritidae</taxon>
        <taxon>Bactrocera</taxon>
        <taxon>Bactrocera</taxon>
    </lineage>
</organism>
<evidence type="ECO:0000256" key="9">
    <source>
        <dbReference type="ARBA" id="ARBA00023224"/>
    </source>
</evidence>
<dbReference type="GO" id="GO:0005549">
    <property type="term" value="F:odorant binding"/>
    <property type="evidence" value="ECO:0007669"/>
    <property type="project" value="InterPro"/>
</dbReference>
<evidence type="ECO:0000256" key="3">
    <source>
        <dbReference type="ARBA" id="ARBA00022606"/>
    </source>
</evidence>
<evidence type="ECO:0000256" key="1">
    <source>
        <dbReference type="ARBA" id="ARBA00004651"/>
    </source>
</evidence>
<dbReference type="GO" id="GO:0007165">
    <property type="term" value="P:signal transduction"/>
    <property type="evidence" value="ECO:0007669"/>
    <property type="project" value="UniProtKB-KW"/>
</dbReference>
<feature type="transmembrane region" description="Helical" evidence="10">
    <location>
        <begin position="79"/>
        <end position="97"/>
    </location>
</feature>
<keyword evidence="9 10" id="KW-0807">Transducer</keyword>
<accession>A0A5H2WVS1</accession>
<keyword evidence="3 10" id="KW-0716">Sensory transduction</keyword>
<dbReference type="Pfam" id="PF02949">
    <property type="entry name" value="7tm_6"/>
    <property type="match status" value="1"/>
</dbReference>
<dbReference type="PANTHER" id="PTHR21137:SF43">
    <property type="entry name" value="ODORANT RECEPTOR 47A-RELATED"/>
    <property type="match status" value="1"/>
</dbReference>
<evidence type="ECO:0000256" key="2">
    <source>
        <dbReference type="ARBA" id="ARBA00022475"/>
    </source>
</evidence>
<keyword evidence="6 10" id="KW-1133">Transmembrane helix</keyword>
<evidence type="ECO:0000256" key="5">
    <source>
        <dbReference type="ARBA" id="ARBA00022725"/>
    </source>
</evidence>
<keyword evidence="2" id="KW-1003">Cell membrane</keyword>
<evidence type="ECO:0000256" key="6">
    <source>
        <dbReference type="ARBA" id="ARBA00022989"/>
    </source>
</evidence>
<evidence type="ECO:0000256" key="7">
    <source>
        <dbReference type="ARBA" id="ARBA00023136"/>
    </source>
</evidence>
<protein>
    <recommendedName>
        <fullName evidence="10">Odorant receptor</fullName>
    </recommendedName>
</protein>